<organism evidence="2 3">
    <name type="scientific">Striga asiatica</name>
    <name type="common">Asiatic witchweed</name>
    <name type="synonym">Buchnera asiatica</name>
    <dbReference type="NCBI Taxonomy" id="4170"/>
    <lineage>
        <taxon>Eukaryota</taxon>
        <taxon>Viridiplantae</taxon>
        <taxon>Streptophyta</taxon>
        <taxon>Embryophyta</taxon>
        <taxon>Tracheophyta</taxon>
        <taxon>Spermatophyta</taxon>
        <taxon>Magnoliopsida</taxon>
        <taxon>eudicotyledons</taxon>
        <taxon>Gunneridae</taxon>
        <taxon>Pentapetalae</taxon>
        <taxon>asterids</taxon>
        <taxon>lamiids</taxon>
        <taxon>Lamiales</taxon>
        <taxon>Orobanchaceae</taxon>
        <taxon>Buchnereae</taxon>
        <taxon>Striga</taxon>
    </lineage>
</organism>
<feature type="chain" id="PRO_5022881999" evidence="1">
    <location>
        <begin position="20"/>
        <end position="266"/>
    </location>
</feature>
<keyword evidence="3" id="KW-1185">Reference proteome</keyword>
<reference evidence="3" key="1">
    <citation type="journal article" date="2019" name="Curr. Biol.">
        <title>Genome Sequence of Striga asiatica Provides Insight into the Evolution of Plant Parasitism.</title>
        <authorList>
            <person name="Yoshida S."/>
            <person name="Kim S."/>
            <person name="Wafula E.K."/>
            <person name="Tanskanen J."/>
            <person name="Kim Y.M."/>
            <person name="Honaas L."/>
            <person name="Yang Z."/>
            <person name="Spallek T."/>
            <person name="Conn C.E."/>
            <person name="Ichihashi Y."/>
            <person name="Cheong K."/>
            <person name="Cui S."/>
            <person name="Der J.P."/>
            <person name="Gundlach H."/>
            <person name="Jiao Y."/>
            <person name="Hori C."/>
            <person name="Ishida J.K."/>
            <person name="Kasahara H."/>
            <person name="Kiba T."/>
            <person name="Kim M.S."/>
            <person name="Koo N."/>
            <person name="Laohavisit A."/>
            <person name="Lee Y.H."/>
            <person name="Lumba S."/>
            <person name="McCourt P."/>
            <person name="Mortimer J.C."/>
            <person name="Mutuku J.M."/>
            <person name="Nomura T."/>
            <person name="Sasaki-Sekimoto Y."/>
            <person name="Seto Y."/>
            <person name="Wang Y."/>
            <person name="Wakatake T."/>
            <person name="Sakakibara H."/>
            <person name="Demura T."/>
            <person name="Yamaguchi S."/>
            <person name="Yoneyama K."/>
            <person name="Manabe R.I."/>
            <person name="Nelson D.C."/>
            <person name="Schulman A.H."/>
            <person name="Timko M.P."/>
            <person name="dePamphilis C.W."/>
            <person name="Choi D."/>
            <person name="Shirasu K."/>
        </authorList>
    </citation>
    <scope>NUCLEOTIDE SEQUENCE [LARGE SCALE GENOMIC DNA]</scope>
    <source>
        <strain evidence="3">cv. UVA1</strain>
    </source>
</reference>
<feature type="signal peptide" evidence="1">
    <location>
        <begin position="1"/>
        <end position="19"/>
    </location>
</feature>
<sequence length="266" mass="29636">MGPQAILLLLLIRIVQCRARIRNITRLLNLSPQLPQFPVYSLTLRMRLVPCPKRAHSILHLYAGFFLTFTLSIFTLTPSTSCHLPEPAHTFEYSTYAESSAGFASRSFRAAFFPSSKFPCVLHEDNKVRQMKSFGGTGISSIKTSASENLPERLSKSTMHTQCSIAGGTPNSVFIERKYSRPSSTSPPWLHADRSETKVTWSGFGPQSAISRKVSRAFRKFPCLASADISIFQESRERVFGSGSSLRRSSSSPHFPYMSMAALETK</sequence>
<dbReference type="AlphaFoldDB" id="A0A5A7PM85"/>
<dbReference type="EMBL" id="BKCP01004805">
    <property type="protein sequence ID" value="GER33870.1"/>
    <property type="molecule type" value="Genomic_DNA"/>
</dbReference>
<evidence type="ECO:0000313" key="3">
    <source>
        <dbReference type="Proteomes" id="UP000325081"/>
    </source>
</evidence>
<gene>
    <name evidence="2" type="ORF">STAS_10037</name>
</gene>
<keyword evidence="1" id="KW-0732">Signal</keyword>
<protein>
    <submittedName>
        <fullName evidence="2">Pecanex-like protein 2</fullName>
    </submittedName>
</protein>
<evidence type="ECO:0000313" key="2">
    <source>
        <dbReference type="EMBL" id="GER33870.1"/>
    </source>
</evidence>
<evidence type="ECO:0000256" key="1">
    <source>
        <dbReference type="SAM" id="SignalP"/>
    </source>
</evidence>
<comment type="caution">
    <text evidence="2">The sequence shown here is derived from an EMBL/GenBank/DDBJ whole genome shotgun (WGS) entry which is preliminary data.</text>
</comment>
<dbReference type="Proteomes" id="UP000325081">
    <property type="component" value="Unassembled WGS sequence"/>
</dbReference>
<accession>A0A5A7PM85</accession>
<name>A0A5A7PM85_STRAF</name>
<proteinExistence type="predicted"/>
<dbReference type="OrthoDB" id="10649267at2759"/>